<dbReference type="Gene3D" id="1.20.120.1530">
    <property type="match status" value="1"/>
</dbReference>
<dbReference type="InterPro" id="IPR003018">
    <property type="entry name" value="GAF"/>
</dbReference>
<keyword evidence="9" id="KW-0902">Two-component regulatory system</keyword>
<dbReference type="Pfam" id="PF08376">
    <property type="entry name" value="NIT"/>
    <property type="match status" value="1"/>
</dbReference>
<dbReference type="InterPro" id="IPR003594">
    <property type="entry name" value="HATPase_dom"/>
</dbReference>
<dbReference type="Pfam" id="PF01590">
    <property type="entry name" value="GAF"/>
    <property type="match status" value="1"/>
</dbReference>
<dbReference type="KEGG" id="sphv:F9278_09875"/>
<dbReference type="PROSITE" id="PS50112">
    <property type="entry name" value="PAS"/>
    <property type="match status" value="1"/>
</dbReference>
<evidence type="ECO:0000256" key="6">
    <source>
        <dbReference type="ARBA" id="ARBA00022692"/>
    </source>
</evidence>
<feature type="domain" description="HAMP" evidence="13">
    <location>
        <begin position="314"/>
        <end position="366"/>
    </location>
</feature>
<evidence type="ECO:0000259" key="12">
    <source>
        <dbReference type="PROSITE" id="PS50112"/>
    </source>
</evidence>
<sequence>MLLVLLPVTVLLAFTAFAAVTQWEEARTLRDFDTAIEVAFTTSEVSDAVARERIAAVEARLSAEPDTLRGRSEAQRITDRALRRAFGEAVDRRPGTDVAGVLDAVRRQLHALRVQTGTGSLDARAVTQRYEVIENKVLDAVAALESGRPSRASGRAADAHMAMLRAVAATESERAELAILFHSPGEGHATAAAGRWTELEKAQLRAFQQTASDELQAELHAAIFEVPGREVRKVRDLLADTDPRPADWPSYGTWLSDSERYVDTLHGIQDRAARELDATAHRDLRATRARAFTELGVSLAVLALVTLLALALRHSITRPLGQVSEGARALSDGDLSYDIRYAGRDELGDVADTFRELRVTSERLAGEIRDMNTAIDAGRLGHRADVDSFDGTWAQLLGGMNGTMASFAAAHGRRRRAEQELEGIFNLSLDLLCISGVDGFFKRVNPAFERTLGYPIETLTARPLLDFVHEEDRDRTRDAVARLAGGAEVAEFENRYVRVDGSECWLQWSARSVPEEGLIYAAARDVTESRRAAREQTALRRVATAVARGVPPADVFGKVAEEVASLLDTAATVLRYEPDGSVKVLGEAPARVDTGAEAARTTRREATRRTVDEVARTRCATRSGTSVGAPIVVEGRLWGVVVAASLLDPLPGGTESRLADFTELIATAIANADSRAQLTASRARVVAAGDASRRRIERDLHDGVQQRLVSLQLELRMAETLVEDRSSELAQQLDQLAKGLDDTFQDLLQVARGIHPSVLSRGGLGPALRALARRSAIPMELDLALAGARLPEQVEVAAYYVTSESLTNAVKHARASVVTVAAEERSGVLELVIRDDGVGGAEPDKGSGLIGLIDRVEAIGGRLTITSPPGSGTTLRVRLPLTPPGEAAAAVPPCA</sequence>
<name>A0A5P8KHJ0_9ACTN</name>
<dbReference type="Gene3D" id="3.30.450.20">
    <property type="entry name" value="PAS domain"/>
    <property type="match status" value="1"/>
</dbReference>
<dbReference type="InterPro" id="IPR005467">
    <property type="entry name" value="His_kinase_dom"/>
</dbReference>
<evidence type="ECO:0000256" key="9">
    <source>
        <dbReference type="ARBA" id="ARBA00023012"/>
    </source>
</evidence>
<keyword evidence="6" id="KW-0812">Transmembrane</keyword>
<keyword evidence="7" id="KW-0418">Kinase</keyword>
<dbReference type="SMART" id="SM00304">
    <property type="entry name" value="HAMP"/>
    <property type="match status" value="1"/>
</dbReference>
<dbReference type="InterPro" id="IPR050482">
    <property type="entry name" value="Sensor_HK_TwoCompSys"/>
</dbReference>
<dbReference type="PROSITE" id="PS50109">
    <property type="entry name" value="HIS_KIN"/>
    <property type="match status" value="1"/>
</dbReference>
<dbReference type="InterPro" id="IPR029016">
    <property type="entry name" value="GAF-like_dom_sf"/>
</dbReference>
<keyword evidence="4" id="KW-0597">Phosphoprotein</keyword>
<evidence type="ECO:0000256" key="4">
    <source>
        <dbReference type="ARBA" id="ARBA00022553"/>
    </source>
</evidence>
<keyword evidence="8" id="KW-0472">Membrane</keyword>
<evidence type="ECO:0000256" key="3">
    <source>
        <dbReference type="ARBA" id="ARBA00012438"/>
    </source>
</evidence>
<dbReference type="InterPro" id="IPR011712">
    <property type="entry name" value="Sig_transdc_His_kin_sub3_dim/P"/>
</dbReference>
<dbReference type="Gene3D" id="3.30.565.10">
    <property type="entry name" value="Histidine kinase-like ATPase, C-terminal domain"/>
    <property type="match status" value="1"/>
</dbReference>
<dbReference type="PANTHER" id="PTHR24421">
    <property type="entry name" value="NITRATE/NITRITE SENSOR PROTEIN NARX-RELATED"/>
    <property type="match status" value="1"/>
</dbReference>
<dbReference type="SUPFAM" id="SSF158472">
    <property type="entry name" value="HAMP domain-like"/>
    <property type="match status" value="1"/>
</dbReference>
<dbReference type="SUPFAM" id="SSF55781">
    <property type="entry name" value="GAF domain-like"/>
    <property type="match status" value="1"/>
</dbReference>
<dbReference type="InterPro" id="IPR013655">
    <property type="entry name" value="PAS_fold_3"/>
</dbReference>
<evidence type="ECO:0000256" key="8">
    <source>
        <dbReference type="ARBA" id="ARBA00022989"/>
    </source>
</evidence>
<dbReference type="GO" id="GO:0000155">
    <property type="term" value="F:phosphorelay sensor kinase activity"/>
    <property type="evidence" value="ECO:0007669"/>
    <property type="project" value="InterPro"/>
</dbReference>
<evidence type="ECO:0000256" key="7">
    <source>
        <dbReference type="ARBA" id="ARBA00022777"/>
    </source>
</evidence>
<dbReference type="Pfam" id="PF08447">
    <property type="entry name" value="PAS_3"/>
    <property type="match status" value="1"/>
</dbReference>
<dbReference type="Pfam" id="PF02518">
    <property type="entry name" value="HATPase_c"/>
    <property type="match status" value="1"/>
</dbReference>
<evidence type="ECO:0000313" key="15">
    <source>
        <dbReference type="Proteomes" id="UP000327294"/>
    </source>
</evidence>
<evidence type="ECO:0000256" key="5">
    <source>
        <dbReference type="ARBA" id="ARBA00022679"/>
    </source>
</evidence>
<comment type="catalytic activity">
    <reaction evidence="1">
        <text>ATP + protein L-histidine = ADP + protein N-phospho-L-histidine.</text>
        <dbReference type="EC" id="2.7.13.3"/>
    </reaction>
</comment>
<keyword evidence="8" id="KW-1133">Transmembrane helix</keyword>
<comment type="subcellular location">
    <subcellularLocation>
        <location evidence="2">Membrane</location>
    </subcellularLocation>
</comment>
<dbReference type="EMBL" id="CP045096">
    <property type="protein sequence ID" value="QFR02461.1"/>
    <property type="molecule type" value="Genomic_DNA"/>
</dbReference>
<keyword evidence="15" id="KW-1185">Reference proteome</keyword>
<dbReference type="CDD" id="cd00130">
    <property type="entry name" value="PAS"/>
    <property type="match status" value="1"/>
</dbReference>
<evidence type="ECO:0000259" key="13">
    <source>
        <dbReference type="PROSITE" id="PS50885"/>
    </source>
</evidence>
<dbReference type="PROSITE" id="PS50885">
    <property type="entry name" value="HAMP"/>
    <property type="match status" value="1"/>
</dbReference>
<dbReference type="Pfam" id="PF00672">
    <property type="entry name" value="HAMP"/>
    <property type="match status" value="1"/>
</dbReference>
<feature type="domain" description="Histidine kinase" evidence="11">
    <location>
        <begin position="801"/>
        <end position="883"/>
    </location>
</feature>
<protein>
    <recommendedName>
        <fullName evidence="3">histidine kinase</fullName>
        <ecNumber evidence="3">2.7.13.3</ecNumber>
    </recommendedName>
</protein>
<dbReference type="Gene3D" id="1.20.5.1930">
    <property type="match status" value="1"/>
</dbReference>
<dbReference type="EC" id="2.7.13.3" evidence="3"/>
<dbReference type="InterPro" id="IPR000014">
    <property type="entry name" value="PAS"/>
</dbReference>
<accession>A0A5P8KHJ0</accession>
<dbReference type="RefSeq" id="WP_152173777.1">
    <property type="nucleotide sequence ID" value="NZ_CP045096.1"/>
</dbReference>
<dbReference type="SUPFAM" id="SSF55785">
    <property type="entry name" value="PYP-like sensor domain (PAS domain)"/>
    <property type="match status" value="1"/>
</dbReference>
<reference evidence="14 15" key="1">
    <citation type="submission" date="2019-10" db="EMBL/GenBank/DDBJ databases">
        <title>Streptomyces sp. strain GY16 isolated from leaves of Broussonetia papyrifera.</title>
        <authorList>
            <person name="Mo P."/>
        </authorList>
    </citation>
    <scope>NUCLEOTIDE SEQUENCE [LARGE SCALE GENOMIC DNA]</scope>
    <source>
        <strain evidence="14 15">GY16</strain>
    </source>
</reference>
<evidence type="ECO:0000256" key="2">
    <source>
        <dbReference type="ARBA" id="ARBA00004370"/>
    </source>
</evidence>
<dbReference type="CDD" id="cd16917">
    <property type="entry name" value="HATPase_UhpB-NarQ-NarX-like"/>
    <property type="match status" value="1"/>
</dbReference>
<dbReference type="AlphaFoldDB" id="A0A5P8KHJ0"/>
<dbReference type="InterPro" id="IPR013587">
    <property type="entry name" value="Nitrate/nitrite_sensing"/>
</dbReference>
<dbReference type="GO" id="GO:0046983">
    <property type="term" value="F:protein dimerization activity"/>
    <property type="evidence" value="ECO:0007669"/>
    <property type="project" value="InterPro"/>
</dbReference>
<dbReference type="Proteomes" id="UP000327294">
    <property type="component" value="Chromosome"/>
</dbReference>
<evidence type="ECO:0000313" key="14">
    <source>
        <dbReference type="EMBL" id="QFR02461.1"/>
    </source>
</evidence>
<evidence type="ECO:0000256" key="10">
    <source>
        <dbReference type="SAM" id="SignalP"/>
    </source>
</evidence>
<dbReference type="SMART" id="SM00091">
    <property type="entry name" value="PAS"/>
    <property type="match status" value="1"/>
</dbReference>
<dbReference type="Gene3D" id="3.30.450.40">
    <property type="match status" value="1"/>
</dbReference>
<keyword evidence="5" id="KW-0808">Transferase</keyword>
<feature type="domain" description="PAS" evidence="12">
    <location>
        <begin position="417"/>
        <end position="487"/>
    </location>
</feature>
<gene>
    <name evidence="14" type="ORF">F9278_09875</name>
</gene>
<dbReference type="NCBIfam" id="TIGR00229">
    <property type="entry name" value="sensory_box"/>
    <property type="match status" value="1"/>
</dbReference>
<dbReference type="InterPro" id="IPR035965">
    <property type="entry name" value="PAS-like_dom_sf"/>
</dbReference>
<dbReference type="SMART" id="SM00387">
    <property type="entry name" value="HATPase_c"/>
    <property type="match status" value="1"/>
</dbReference>
<dbReference type="CDD" id="cd06225">
    <property type="entry name" value="HAMP"/>
    <property type="match status" value="1"/>
</dbReference>
<dbReference type="SUPFAM" id="SSF55874">
    <property type="entry name" value="ATPase domain of HSP90 chaperone/DNA topoisomerase II/histidine kinase"/>
    <property type="match status" value="1"/>
</dbReference>
<organism evidence="14 15">
    <name type="scientific">Streptomyces phaeolivaceus</name>
    <dbReference type="NCBI Taxonomy" id="2653200"/>
    <lineage>
        <taxon>Bacteria</taxon>
        <taxon>Bacillati</taxon>
        <taxon>Actinomycetota</taxon>
        <taxon>Actinomycetes</taxon>
        <taxon>Kitasatosporales</taxon>
        <taxon>Streptomycetaceae</taxon>
        <taxon>Streptomyces</taxon>
    </lineage>
</organism>
<dbReference type="InterPro" id="IPR036890">
    <property type="entry name" value="HATPase_C_sf"/>
</dbReference>
<evidence type="ECO:0000259" key="11">
    <source>
        <dbReference type="PROSITE" id="PS50109"/>
    </source>
</evidence>
<proteinExistence type="predicted"/>
<dbReference type="GO" id="GO:0016020">
    <property type="term" value="C:membrane"/>
    <property type="evidence" value="ECO:0007669"/>
    <property type="project" value="UniProtKB-SubCell"/>
</dbReference>
<feature type="chain" id="PRO_5024809852" description="histidine kinase" evidence="10">
    <location>
        <begin position="19"/>
        <end position="895"/>
    </location>
</feature>
<evidence type="ECO:0000256" key="1">
    <source>
        <dbReference type="ARBA" id="ARBA00000085"/>
    </source>
</evidence>
<keyword evidence="10" id="KW-0732">Signal</keyword>
<dbReference type="InterPro" id="IPR003660">
    <property type="entry name" value="HAMP_dom"/>
</dbReference>
<dbReference type="Pfam" id="PF07730">
    <property type="entry name" value="HisKA_3"/>
    <property type="match status" value="1"/>
</dbReference>
<feature type="signal peptide" evidence="10">
    <location>
        <begin position="1"/>
        <end position="18"/>
    </location>
</feature>